<dbReference type="EMBL" id="JELY01002470">
    <property type="protein sequence ID" value="KYF52434.1"/>
    <property type="molecule type" value="Genomic_DNA"/>
</dbReference>
<keyword evidence="1" id="KW-1133">Transmembrane helix</keyword>
<gene>
    <name evidence="2" type="ORF">BE08_03310</name>
</gene>
<proteinExistence type="predicted"/>
<keyword evidence="1" id="KW-0812">Transmembrane</keyword>
<dbReference type="Proteomes" id="UP000075420">
    <property type="component" value="Unassembled WGS sequence"/>
</dbReference>
<evidence type="ECO:0000256" key="1">
    <source>
        <dbReference type="SAM" id="Phobius"/>
    </source>
</evidence>
<reference evidence="2 3" key="1">
    <citation type="submission" date="2014-02" db="EMBL/GenBank/DDBJ databases">
        <title>The small core and large imbalanced accessory genome model reveals a collaborative survival strategy of Sorangium cellulosum strains in nature.</title>
        <authorList>
            <person name="Han K."/>
            <person name="Peng R."/>
            <person name="Blom J."/>
            <person name="Li Y.-Z."/>
        </authorList>
    </citation>
    <scope>NUCLEOTIDE SEQUENCE [LARGE SCALE GENOMIC DNA]</scope>
    <source>
        <strain evidence="2 3">So0157-25</strain>
    </source>
</reference>
<protein>
    <submittedName>
        <fullName evidence="2">Uncharacterized protein</fullName>
    </submittedName>
</protein>
<name>A0A150P9Q9_SORCE</name>
<organism evidence="2 3">
    <name type="scientific">Sorangium cellulosum</name>
    <name type="common">Polyangium cellulosum</name>
    <dbReference type="NCBI Taxonomy" id="56"/>
    <lineage>
        <taxon>Bacteria</taxon>
        <taxon>Pseudomonadati</taxon>
        <taxon>Myxococcota</taxon>
        <taxon>Polyangia</taxon>
        <taxon>Polyangiales</taxon>
        <taxon>Polyangiaceae</taxon>
        <taxon>Sorangium</taxon>
    </lineage>
</organism>
<evidence type="ECO:0000313" key="3">
    <source>
        <dbReference type="Proteomes" id="UP000075420"/>
    </source>
</evidence>
<dbReference type="AlphaFoldDB" id="A0A150P9Q9"/>
<comment type="caution">
    <text evidence="2">The sequence shown here is derived from an EMBL/GenBank/DDBJ whole genome shotgun (WGS) entry which is preliminary data.</text>
</comment>
<feature type="transmembrane region" description="Helical" evidence="1">
    <location>
        <begin position="12"/>
        <end position="34"/>
    </location>
</feature>
<feature type="transmembrane region" description="Helical" evidence="1">
    <location>
        <begin position="72"/>
        <end position="90"/>
    </location>
</feature>
<accession>A0A150P9Q9</accession>
<sequence length="92" mass="9457">MASSRIARLEAPLRVVAALVGTLPVALLSGVCLARFAPLSEGARGTLGFSLVVPLWVAAMCVAFLARSAARAWGMCAALSAVLFALAYVVPQ</sequence>
<evidence type="ECO:0000313" key="2">
    <source>
        <dbReference type="EMBL" id="KYF52434.1"/>
    </source>
</evidence>
<feature type="transmembrane region" description="Helical" evidence="1">
    <location>
        <begin position="46"/>
        <end position="66"/>
    </location>
</feature>
<keyword evidence="1" id="KW-0472">Membrane</keyword>